<reference evidence="3" key="1">
    <citation type="journal article" date="2019" name="Int. J. Syst. Evol. Microbiol.">
        <title>The Global Catalogue of Microorganisms (GCM) 10K type strain sequencing project: providing services to taxonomists for standard genome sequencing and annotation.</title>
        <authorList>
            <consortium name="The Broad Institute Genomics Platform"/>
            <consortium name="The Broad Institute Genome Sequencing Center for Infectious Disease"/>
            <person name="Wu L."/>
            <person name="Ma J."/>
        </authorList>
    </citation>
    <scope>NUCLEOTIDE SEQUENCE [LARGE SCALE GENOMIC DNA]</scope>
    <source>
        <strain evidence="3">CCM 8609</strain>
    </source>
</reference>
<feature type="transmembrane region" description="Helical" evidence="1">
    <location>
        <begin position="38"/>
        <end position="57"/>
    </location>
</feature>
<keyword evidence="3" id="KW-1185">Reference proteome</keyword>
<organism evidence="2 3">
    <name type="scientific">Limosilactobacillus caviae</name>
    <dbReference type="NCBI Taxonomy" id="1769424"/>
    <lineage>
        <taxon>Bacteria</taxon>
        <taxon>Bacillati</taxon>
        <taxon>Bacillota</taxon>
        <taxon>Bacilli</taxon>
        <taxon>Lactobacillales</taxon>
        <taxon>Lactobacillaceae</taxon>
        <taxon>Limosilactobacillus</taxon>
    </lineage>
</organism>
<sequence length="118" mass="14220">MTVNIKVIILEIILLLIVGVAEHLLLKISHKVKKNKHLWWEWTIILWILIIFNLGFYWPAYPIAVWMILALILIGIQIVHNHEFIYRRYWPVFWRYSAYYALIIYIGSLVFSSWLPLV</sequence>
<dbReference type="RefSeq" id="WP_153710638.1">
    <property type="nucleotide sequence ID" value="NZ_BMDS01000002.1"/>
</dbReference>
<dbReference type="EMBL" id="BMDS01000002">
    <property type="protein sequence ID" value="GGI62709.1"/>
    <property type="molecule type" value="Genomic_DNA"/>
</dbReference>
<evidence type="ECO:0000256" key="1">
    <source>
        <dbReference type="SAM" id="Phobius"/>
    </source>
</evidence>
<evidence type="ECO:0000313" key="2">
    <source>
        <dbReference type="EMBL" id="GGI62709.1"/>
    </source>
</evidence>
<gene>
    <name evidence="2" type="ORF">GCM10011459_05430</name>
</gene>
<evidence type="ECO:0000313" key="3">
    <source>
        <dbReference type="Proteomes" id="UP000603295"/>
    </source>
</evidence>
<accession>A0ABQ2C7H2</accession>
<dbReference type="Proteomes" id="UP000603295">
    <property type="component" value="Unassembled WGS sequence"/>
</dbReference>
<keyword evidence="1" id="KW-0812">Transmembrane</keyword>
<protein>
    <recommendedName>
        <fullName evidence="4">DUF3397 domain-containing protein</fullName>
    </recommendedName>
</protein>
<proteinExistence type="predicted"/>
<name>A0ABQ2C7H2_9LACO</name>
<comment type="caution">
    <text evidence="2">The sequence shown here is derived from an EMBL/GenBank/DDBJ whole genome shotgun (WGS) entry which is preliminary data.</text>
</comment>
<keyword evidence="1" id="KW-0472">Membrane</keyword>
<feature type="transmembrane region" description="Helical" evidence="1">
    <location>
        <begin position="92"/>
        <end position="115"/>
    </location>
</feature>
<evidence type="ECO:0008006" key="4">
    <source>
        <dbReference type="Google" id="ProtNLM"/>
    </source>
</evidence>
<feature type="transmembrane region" description="Helical" evidence="1">
    <location>
        <begin position="6"/>
        <end position="26"/>
    </location>
</feature>
<keyword evidence="1" id="KW-1133">Transmembrane helix</keyword>
<feature type="transmembrane region" description="Helical" evidence="1">
    <location>
        <begin position="63"/>
        <end position="80"/>
    </location>
</feature>